<evidence type="ECO:0000313" key="2">
    <source>
        <dbReference type="Proteomes" id="UP000047420"/>
    </source>
</evidence>
<evidence type="ECO:0000313" key="1">
    <source>
        <dbReference type="EMBL" id="CRG49482.1"/>
    </source>
</evidence>
<accession>A0ABP1ZE17</accession>
<keyword evidence="2" id="KW-1185">Reference proteome</keyword>
<comment type="caution">
    <text evidence="1">The sequence shown here is derived from an EMBL/GenBank/DDBJ whole genome shotgun (WGS) entry which is preliminary data.</text>
</comment>
<dbReference type="EMBL" id="CVMG01000006">
    <property type="protein sequence ID" value="CRG49482.1"/>
    <property type="molecule type" value="Genomic_DNA"/>
</dbReference>
<evidence type="ECO:0008006" key="3">
    <source>
        <dbReference type="Google" id="ProtNLM"/>
    </source>
</evidence>
<reference evidence="1 2" key="1">
    <citation type="submission" date="2015-03" db="EMBL/GenBank/DDBJ databases">
        <authorList>
            <consortium name="Pathogen Informatics"/>
            <person name="Murphy D."/>
        </authorList>
    </citation>
    <scope>NUCLEOTIDE SEQUENCE [LARGE SCALE GENOMIC DNA]</scope>
    <source>
        <strain evidence="1 2">WP-931201</strain>
    </source>
</reference>
<sequence length="37" mass="4101">MSIIYELEPPSGTLRIRGPMTPELLRMLIGEMKAGAQ</sequence>
<name>A0ABP1ZE17_9GAMM</name>
<proteinExistence type="predicted"/>
<gene>
    <name evidence="1" type="ORF">ERS008478_01008</name>
</gene>
<organism evidence="1 2">
    <name type="scientific">Yersinia wautersii</name>
    <dbReference type="NCBI Taxonomy" id="1341643"/>
    <lineage>
        <taxon>Bacteria</taxon>
        <taxon>Pseudomonadati</taxon>
        <taxon>Pseudomonadota</taxon>
        <taxon>Gammaproteobacteria</taxon>
        <taxon>Enterobacterales</taxon>
        <taxon>Yersiniaceae</taxon>
        <taxon>Yersinia</taxon>
    </lineage>
</organism>
<protein>
    <recommendedName>
        <fullName evidence="3">Transposase</fullName>
    </recommendedName>
</protein>
<dbReference type="Proteomes" id="UP000047420">
    <property type="component" value="Unassembled WGS sequence"/>
</dbReference>